<keyword evidence="1" id="KW-0472">Membrane</keyword>
<evidence type="ECO:0000256" key="1">
    <source>
        <dbReference type="SAM" id="Phobius"/>
    </source>
</evidence>
<evidence type="ECO:0000313" key="2">
    <source>
        <dbReference type="EMBL" id="MCG3419202.1"/>
    </source>
</evidence>
<feature type="transmembrane region" description="Helical" evidence="1">
    <location>
        <begin position="6"/>
        <end position="29"/>
    </location>
</feature>
<name>A0AAW5B6Y1_9BACI</name>
<dbReference type="AlphaFoldDB" id="A0AAW5B6Y1"/>
<protein>
    <submittedName>
        <fullName evidence="2">Uncharacterized protein</fullName>
    </submittedName>
</protein>
<feature type="transmembrane region" description="Helical" evidence="1">
    <location>
        <begin position="41"/>
        <end position="60"/>
    </location>
</feature>
<sequence>MININGVFAPLLILFVLIGGALLLIRFISKHFPTMRRKERWLLPIYGAVLVSCGIILAFLEPFEERTASSEEERLSSLSLYSYIESGNIKKIDSEYIRKEWDFTHTDGDLRISSEPSHEFMASIFVEKVPGLENKVEVTYYETPLYVDGEDMSNYIRPPEATLSKGLLKLNNPVEHQYVELYTFREPFPYNQFIERKMVGNQNESSVFHGESIILIRVGEEKTLDLDPDSYIEYVN</sequence>
<dbReference type="RefSeq" id="WP_238019394.1">
    <property type="nucleotide sequence ID" value="NZ_JAIFZM010000006.1"/>
</dbReference>
<evidence type="ECO:0000313" key="3">
    <source>
        <dbReference type="Proteomes" id="UP001199631"/>
    </source>
</evidence>
<keyword evidence="1" id="KW-1133">Transmembrane helix</keyword>
<gene>
    <name evidence="2" type="ORF">K3T81_08560</name>
</gene>
<comment type="caution">
    <text evidence="2">The sequence shown here is derived from an EMBL/GenBank/DDBJ whole genome shotgun (WGS) entry which is preliminary data.</text>
</comment>
<accession>A0AAW5B6Y1</accession>
<proteinExistence type="predicted"/>
<reference evidence="2 3" key="1">
    <citation type="journal article" date="2022" name="Evol. Bioinform. Online">
        <title>Draft Genome Sequence of Oceanobacillus jordanicus Strain GSFE11, a Halotolerant Plant Growth-Promoting Bacterial Endophyte Isolated From the Jordan Valley.</title>
        <authorList>
            <person name="Alhindi T."/>
            <person name="Albdaiwi R."/>
        </authorList>
    </citation>
    <scope>NUCLEOTIDE SEQUENCE [LARGE SCALE GENOMIC DNA]</scope>
    <source>
        <strain evidence="2 3">GSFE11</strain>
    </source>
</reference>
<dbReference type="EMBL" id="JAIFZM010000006">
    <property type="protein sequence ID" value="MCG3419202.1"/>
    <property type="molecule type" value="Genomic_DNA"/>
</dbReference>
<keyword evidence="3" id="KW-1185">Reference proteome</keyword>
<keyword evidence="1" id="KW-0812">Transmembrane</keyword>
<organism evidence="2 3">
    <name type="scientific">Oceanobacillus jordanicus</name>
    <dbReference type="NCBI Taxonomy" id="2867266"/>
    <lineage>
        <taxon>Bacteria</taxon>
        <taxon>Bacillati</taxon>
        <taxon>Bacillota</taxon>
        <taxon>Bacilli</taxon>
        <taxon>Bacillales</taxon>
        <taxon>Bacillaceae</taxon>
        <taxon>Oceanobacillus</taxon>
    </lineage>
</organism>
<dbReference type="Proteomes" id="UP001199631">
    <property type="component" value="Unassembled WGS sequence"/>
</dbReference>